<dbReference type="EMBL" id="HBUF01409599">
    <property type="protein sequence ID" value="CAG6738786.1"/>
    <property type="molecule type" value="Transcribed_RNA"/>
</dbReference>
<organism evidence="1">
    <name type="scientific">Cacopsylla melanoneura</name>
    <dbReference type="NCBI Taxonomy" id="428564"/>
    <lineage>
        <taxon>Eukaryota</taxon>
        <taxon>Metazoa</taxon>
        <taxon>Ecdysozoa</taxon>
        <taxon>Arthropoda</taxon>
        <taxon>Hexapoda</taxon>
        <taxon>Insecta</taxon>
        <taxon>Pterygota</taxon>
        <taxon>Neoptera</taxon>
        <taxon>Paraneoptera</taxon>
        <taxon>Hemiptera</taxon>
        <taxon>Sternorrhyncha</taxon>
        <taxon>Psylloidea</taxon>
        <taxon>Psyllidae</taxon>
        <taxon>Psyllinae</taxon>
        <taxon>Cacopsylla</taxon>
    </lineage>
</organism>
<dbReference type="AlphaFoldDB" id="A0A8D8Z2R9"/>
<evidence type="ECO:0000313" key="1">
    <source>
        <dbReference type="EMBL" id="CAG6738786.1"/>
    </source>
</evidence>
<name>A0A8D8Z2R9_9HEMI</name>
<sequence>MSPRELCAYFIRCSMFVIIGGRVAHRWSSRRISDNIRVLLSDNILVSSAGGVNAGESFKSVFLHSFYISNSLMNVVFSMPVFIAIVCSYSTSVVFIAIVCTYSTSVVFFFDIDPSGIILRGFTCTGEQFTRQ</sequence>
<proteinExistence type="predicted"/>
<reference evidence="1" key="1">
    <citation type="submission" date="2021-05" db="EMBL/GenBank/DDBJ databases">
        <authorList>
            <person name="Alioto T."/>
            <person name="Alioto T."/>
            <person name="Gomez Garrido J."/>
        </authorList>
    </citation>
    <scope>NUCLEOTIDE SEQUENCE</scope>
</reference>
<protein>
    <submittedName>
        <fullName evidence="1">Uncharacterized protein</fullName>
    </submittedName>
</protein>
<accession>A0A8D8Z2R9</accession>